<comment type="similarity">
    <text evidence="1">Belongs to the universal ribosomal protein uS8 family.</text>
</comment>
<dbReference type="InterPro" id="IPR035987">
    <property type="entry name" value="Ribosomal_uS8_sf"/>
</dbReference>
<dbReference type="GO" id="GO:1990904">
    <property type="term" value="C:ribonucleoprotein complex"/>
    <property type="evidence" value="ECO:0007669"/>
    <property type="project" value="UniProtKB-KW"/>
</dbReference>
<proteinExistence type="inferred from homology"/>
<evidence type="ECO:0000256" key="1">
    <source>
        <dbReference type="ARBA" id="ARBA00006471"/>
    </source>
</evidence>
<comment type="caution">
    <text evidence="4">The sequence shown here is derived from an EMBL/GenBank/DDBJ whole genome shotgun (WGS) entry which is preliminary data.</text>
</comment>
<dbReference type="AlphaFoldDB" id="A0ABD3IWE6"/>
<gene>
    <name evidence="4" type="ORF">ACJRO7_004142</name>
</gene>
<name>A0ABD3IWE6_EUCGL</name>
<dbReference type="Gene3D" id="3.30.1370.30">
    <property type="match status" value="1"/>
</dbReference>
<dbReference type="EMBL" id="JBJKBG010000010">
    <property type="protein sequence ID" value="KAL3719142.1"/>
    <property type="molecule type" value="Genomic_DNA"/>
</dbReference>
<evidence type="ECO:0000256" key="3">
    <source>
        <dbReference type="ARBA" id="ARBA00023274"/>
    </source>
</evidence>
<evidence type="ECO:0000313" key="4">
    <source>
        <dbReference type="EMBL" id="KAL3719142.1"/>
    </source>
</evidence>
<evidence type="ECO:0000313" key="5">
    <source>
        <dbReference type="Proteomes" id="UP001634007"/>
    </source>
</evidence>
<organism evidence="4 5">
    <name type="scientific">Eucalyptus globulus</name>
    <name type="common">Tasmanian blue gum</name>
    <dbReference type="NCBI Taxonomy" id="34317"/>
    <lineage>
        <taxon>Eukaryota</taxon>
        <taxon>Viridiplantae</taxon>
        <taxon>Streptophyta</taxon>
        <taxon>Embryophyta</taxon>
        <taxon>Tracheophyta</taxon>
        <taxon>Spermatophyta</taxon>
        <taxon>Magnoliopsida</taxon>
        <taxon>eudicotyledons</taxon>
        <taxon>Gunneridae</taxon>
        <taxon>Pentapetalae</taxon>
        <taxon>rosids</taxon>
        <taxon>malvids</taxon>
        <taxon>Myrtales</taxon>
        <taxon>Myrtaceae</taxon>
        <taxon>Myrtoideae</taxon>
        <taxon>Eucalypteae</taxon>
        <taxon>Eucalyptus</taxon>
    </lineage>
</organism>
<accession>A0ABD3IWE6</accession>
<evidence type="ECO:0000256" key="2">
    <source>
        <dbReference type="ARBA" id="ARBA00022980"/>
    </source>
</evidence>
<dbReference type="SUPFAM" id="SSF56047">
    <property type="entry name" value="Ribosomal protein S8"/>
    <property type="match status" value="1"/>
</dbReference>
<keyword evidence="5" id="KW-1185">Reference proteome</keyword>
<reference evidence="4 5" key="1">
    <citation type="submission" date="2024-11" db="EMBL/GenBank/DDBJ databases">
        <title>Chromosome-level genome assembly of Eucalyptus globulus Labill. provides insights into its genome evolution.</title>
        <authorList>
            <person name="Li X."/>
        </authorList>
    </citation>
    <scope>NUCLEOTIDE SEQUENCE [LARGE SCALE GENOMIC DNA]</scope>
    <source>
        <strain evidence="4">CL2024</strain>
        <tissue evidence="4">Fresh tender leaves</tissue>
    </source>
</reference>
<dbReference type="InterPro" id="IPR000630">
    <property type="entry name" value="Ribosomal_uS8"/>
</dbReference>
<sequence length="93" mass="11304">MGWDTIADIITFIRNADMNRKWTIQIASTNITENIVRIFLRECFIKKCEETSRKQQIFFGFRTIERTKKFVYAHVYCTYNMAHVKYLYYPDFP</sequence>
<keyword evidence="2" id="KW-0689">Ribosomal protein</keyword>
<protein>
    <submittedName>
        <fullName evidence="4">Uncharacterized protein</fullName>
    </submittedName>
</protein>
<dbReference type="GO" id="GO:0005840">
    <property type="term" value="C:ribosome"/>
    <property type="evidence" value="ECO:0007669"/>
    <property type="project" value="UniProtKB-KW"/>
</dbReference>
<dbReference type="Pfam" id="PF00410">
    <property type="entry name" value="Ribosomal_S8"/>
    <property type="match status" value="1"/>
</dbReference>
<keyword evidence="3" id="KW-0687">Ribonucleoprotein</keyword>
<dbReference type="Proteomes" id="UP001634007">
    <property type="component" value="Unassembled WGS sequence"/>
</dbReference>